<gene>
    <name evidence="2" type="ORF">GGD41_000793</name>
</gene>
<proteinExistence type="predicted"/>
<evidence type="ECO:0000313" key="3">
    <source>
        <dbReference type="Proteomes" id="UP000572540"/>
    </source>
</evidence>
<sequence length="240" mass="26481">MSNESVQQHLSQAAAQSIARTSLPKVVRPRLDYIEFFEKHTRAACNVAHVYSFLVFRCQRNKPGDVSARLEVIREGGRWGERAFWYLHTPVDIARECGKSVDKVESALKILKRLNLIDARAGRHPINGEVIKYRGLTVTHIRLGVCQRGNGLDCWPTIDQITQMRIIPGMAEAVPISSAEAVLLLPDASVKTEDASKGKSYESSAKEKPLSDTAMPLLITGKDTPKFVLNRPGFGGGSNS</sequence>
<evidence type="ECO:0000313" key="2">
    <source>
        <dbReference type="EMBL" id="NYH13565.1"/>
    </source>
</evidence>
<name>A0A7Z0AYJ6_9BURK</name>
<dbReference type="AlphaFoldDB" id="A0A7Z0AYJ6"/>
<dbReference type="Proteomes" id="UP000572540">
    <property type="component" value="Unassembled WGS sequence"/>
</dbReference>
<comment type="caution">
    <text evidence="2">The sequence shown here is derived from an EMBL/GenBank/DDBJ whole genome shotgun (WGS) entry which is preliminary data.</text>
</comment>
<protein>
    <submittedName>
        <fullName evidence="2">Uncharacterized protein</fullName>
    </submittedName>
</protein>
<dbReference type="RefSeq" id="WP_179703321.1">
    <property type="nucleotide sequence ID" value="NZ_JACCAU010000001.1"/>
</dbReference>
<evidence type="ECO:0000256" key="1">
    <source>
        <dbReference type="SAM" id="MobiDB-lite"/>
    </source>
</evidence>
<dbReference type="EMBL" id="JACCAU010000001">
    <property type="protein sequence ID" value="NYH13565.1"/>
    <property type="molecule type" value="Genomic_DNA"/>
</dbReference>
<feature type="compositionally biased region" description="Basic and acidic residues" evidence="1">
    <location>
        <begin position="195"/>
        <end position="210"/>
    </location>
</feature>
<accession>A0A7Z0AYJ6</accession>
<feature type="region of interest" description="Disordered" evidence="1">
    <location>
        <begin position="195"/>
        <end position="218"/>
    </location>
</feature>
<reference evidence="2 3" key="1">
    <citation type="submission" date="2020-07" db="EMBL/GenBank/DDBJ databases">
        <title>Exploring microbial biodiversity for novel pathways involved in the catabolism of aromatic compounds derived from lignin.</title>
        <authorList>
            <person name="Elkins J."/>
        </authorList>
    </citation>
    <scope>NUCLEOTIDE SEQUENCE [LARGE SCALE GENOMIC DNA]</scope>
    <source>
        <strain evidence="2 3">H2C3B</strain>
    </source>
</reference>
<organism evidence="2 3">
    <name type="scientific">Paraburkholderia bryophila</name>
    <dbReference type="NCBI Taxonomy" id="420952"/>
    <lineage>
        <taxon>Bacteria</taxon>
        <taxon>Pseudomonadati</taxon>
        <taxon>Pseudomonadota</taxon>
        <taxon>Betaproteobacteria</taxon>
        <taxon>Burkholderiales</taxon>
        <taxon>Burkholderiaceae</taxon>
        <taxon>Paraburkholderia</taxon>
    </lineage>
</organism>